<dbReference type="InterPro" id="IPR050058">
    <property type="entry name" value="Ala-tRNA_ligase"/>
</dbReference>
<dbReference type="Pfam" id="PF07973">
    <property type="entry name" value="tRNA_SAD"/>
    <property type="match status" value="1"/>
</dbReference>
<feature type="domain" description="Alanyl-transfer RNA synthetases family profile" evidence="16">
    <location>
        <begin position="7"/>
        <end position="795"/>
    </location>
</feature>
<dbReference type="InterPro" id="IPR023033">
    <property type="entry name" value="Ala_tRNA_ligase_euk/bac"/>
</dbReference>
<dbReference type="GO" id="GO:0002161">
    <property type="term" value="F:aminoacyl-tRNA deacylase activity"/>
    <property type="evidence" value="ECO:0007669"/>
    <property type="project" value="TreeGrafter"/>
</dbReference>
<keyword evidence="5 15" id="KW-0436">Ligase</keyword>
<evidence type="ECO:0000256" key="10">
    <source>
        <dbReference type="ARBA" id="ARBA00022884"/>
    </source>
</evidence>
<dbReference type="SUPFAM" id="SSF50447">
    <property type="entry name" value="Translation proteins"/>
    <property type="match status" value="1"/>
</dbReference>
<dbReference type="PANTHER" id="PTHR11777">
    <property type="entry name" value="ALANYL-TRNA SYNTHETASE"/>
    <property type="match status" value="1"/>
</dbReference>
<evidence type="ECO:0000256" key="7">
    <source>
        <dbReference type="ARBA" id="ARBA00022741"/>
    </source>
</evidence>
<feature type="binding site" evidence="15">
    <location>
        <position position="632"/>
    </location>
    <ligand>
        <name>Zn(2+)</name>
        <dbReference type="ChEBI" id="CHEBI:29105"/>
    </ligand>
</feature>
<dbReference type="Gene3D" id="3.30.980.10">
    <property type="entry name" value="Threonyl-trna Synthetase, Chain A, domain 2"/>
    <property type="match status" value="1"/>
</dbReference>
<evidence type="ECO:0000256" key="8">
    <source>
        <dbReference type="ARBA" id="ARBA00022833"/>
    </source>
</evidence>
<keyword evidence="6 15" id="KW-0479">Metal-binding</keyword>
<dbReference type="GO" id="GO:0000049">
    <property type="term" value="F:tRNA binding"/>
    <property type="evidence" value="ECO:0007669"/>
    <property type="project" value="UniProtKB-KW"/>
</dbReference>
<dbReference type="GO" id="GO:0008270">
    <property type="term" value="F:zinc ion binding"/>
    <property type="evidence" value="ECO:0007669"/>
    <property type="project" value="UniProtKB-UniRule"/>
</dbReference>
<comment type="function">
    <text evidence="15">Catalyzes the attachment of alanine to tRNA(Ala) in a two-step reaction: alanine is first activated by ATP to form Ala-AMP and then transferred to the acceptor end of tRNA(Ala). Also edits incorrectly charged tRNA(Ala) via its editing domain.</text>
</comment>
<comment type="catalytic activity">
    <reaction evidence="14 15">
        <text>tRNA(Ala) + L-alanine + ATP = L-alanyl-tRNA(Ala) + AMP + diphosphate</text>
        <dbReference type="Rhea" id="RHEA:12540"/>
        <dbReference type="Rhea" id="RHEA-COMP:9657"/>
        <dbReference type="Rhea" id="RHEA-COMP:9923"/>
        <dbReference type="ChEBI" id="CHEBI:30616"/>
        <dbReference type="ChEBI" id="CHEBI:33019"/>
        <dbReference type="ChEBI" id="CHEBI:57972"/>
        <dbReference type="ChEBI" id="CHEBI:78442"/>
        <dbReference type="ChEBI" id="CHEBI:78497"/>
        <dbReference type="ChEBI" id="CHEBI:456215"/>
        <dbReference type="EC" id="6.1.1.7"/>
    </reaction>
</comment>
<keyword evidence="7 15" id="KW-0547">Nucleotide-binding</keyword>
<organism evidence="17 18">
    <name type="scientific">Zophobas morio</name>
    <dbReference type="NCBI Taxonomy" id="2755281"/>
    <lineage>
        <taxon>Eukaryota</taxon>
        <taxon>Metazoa</taxon>
        <taxon>Ecdysozoa</taxon>
        <taxon>Arthropoda</taxon>
        <taxon>Hexapoda</taxon>
        <taxon>Insecta</taxon>
        <taxon>Pterygota</taxon>
        <taxon>Neoptera</taxon>
        <taxon>Endopterygota</taxon>
        <taxon>Coleoptera</taxon>
        <taxon>Polyphaga</taxon>
        <taxon>Cucujiformia</taxon>
        <taxon>Tenebrionidae</taxon>
        <taxon>Zophobas</taxon>
    </lineage>
</organism>
<dbReference type="GO" id="GO:0006419">
    <property type="term" value="P:alanyl-tRNA aminoacylation"/>
    <property type="evidence" value="ECO:0007669"/>
    <property type="project" value="InterPro"/>
</dbReference>
<dbReference type="AlphaFoldDB" id="A0AA38LXU5"/>
<dbReference type="HAMAP" id="MF_00036_B">
    <property type="entry name" value="Ala_tRNA_synth_B"/>
    <property type="match status" value="1"/>
</dbReference>
<gene>
    <name evidence="17" type="ORF">Zmor_012380</name>
</gene>
<reference evidence="17" key="1">
    <citation type="journal article" date="2023" name="G3 (Bethesda)">
        <title>Whole genome assemblies of Zophobas morio and Tenebrio molitor.</title>
        <authorList>
            <person name="Kaur S."/>
            <person name="Stinson S.A."/>
            <person name="diCenzo G.C."/>
        </authorList>
    </citation>
    <scope>NUCLEOTIDE SEQUENCE</scope>
    <source>
        <strain evidence="17">QUZm001</strain>
    </source>
</reference>
<evidence type="ECO:0000256" key="11">
    <source>
        <dbReference type="ARBA" id="ARBA00022917"/>
    </source>
</evidence>
<dbReference type="GO" id="GO:0005524">
    <property type="term" value="F:ATP binding"/>
    <property type="evidence" value="ECO:0007669"/>
    <property type="project" value="UniProtKB-UniRule"/>
</dbReference>
<dbReference type="Gene3D" id="2.40.30.130">
    <property type="match status" value="1"/>
</dbReference>
<name>A0AA38LXU5_9CUCU</name>
<dbReference type="InterPro" id="IPR009000">
    <property type="entry name" value="Transl_B-barrel_sf"/>
</dbReference>
<dbReference type="InterPro" id="IPR018163">
    <property type="entry name" value="Thr/Ala-tRNA-synth_IIc_edit"/>
</dbReference>
<feature type="binding site" evidence="15">
    <location>
        <position position="756"/>
    </location>
    <ligand>
        <name>Zn(2+)</name>
        <dbReference type="ChEBI" id="CHEBI:29105"/>
    </ligand>
</feature>
<dbReference type="PROSITE" id="PS50860">
    <property type="entry name" value="AA_TRNA_LIGASE_II_ALA"/>
    <property type="match status" value="1"/>
</dbReference>
<feature type="binding site" evidence="15">
    <location>
        <position position="636"/>
    </location>
    <ligand>
        <name>Zn(2+)</name>
        <dbReference type="ChEBI" id="CHEBI:29105"/>
    </ligand>
</feature>
<comment type="caution">
    <text evidence="17">The sequence shown here is derived from an EMBL/GenBank/DDBJ whole genome shotgun (WGS) entry which is preliminary data.</text>
</comment>
<dbReference type="SUPFAM" id="SSF101353">
    <property type="entry name" value="Putative anticodon-binding domain of alanyl-tRNA synthetase (AlaRS)"/>
    <property type="match status" value="1"/>
</dbReference>
<evidence type="ECO:0000256" key="1">
    <source>
        <dbReference type="ARBA" id="ARBA00008429"/>
    </source>
</evidence>
<evidence type="ECO:0000256" key="12">
    <source>
        <dbReference type="ARBA" id="ARBA00023146"/>
    </source>
</evidence>
<dbReference type="PANTHER" id="PTHR11777:SF9">
    <property type="entry name" value="ALANINE--TRNA LIGASE, CYTOPLASMIC"/>
    <property type="match status" value="1"/>
</dbReference>
<evidence type="ECO:0000313" key="17">
    <source>
        <dbReference type="EMBL" id="KAJ3615681.1"/>
    </source>
</evidence>
<keyword evidence="18" id="KW-1185">Reference proteome</keyword>
<dbReference type="EMBL" id="JALNTZ010003969">
    <property type="protein sequence ID" value="KAJ3615681.1"/>
    <property type="molecule type" value="Genomic_DNA"/>
</dbReference>
<comment type="similarity">
    <text evidence="1">Belongs to the class-II aminoacyl-tRNA synthetase family. Alax-L subfamily.</text>
</comment>
<evidence type="ECO:0000256" key="15">
    <source>
        <dbReference type="HAMAP-Rule" id="MF_03133"/>
    </source>
</evidence>
<dbReference type="FunFam" id="3.30.930.10:FF:000011">
    <property type="entry name" value="Alanine--tRNA ligase, cytoplasmic"/>
    <property type="match status" value="1"/>
</dbReference>
<dbReference type="SUPFAM" id="SSF55186">
    <property type="entry name" value="ThrRS/AlaRS common domain"/>
    <property type="match status" value="1"/>
</dbReference>
<dbReference type="InterPro" id="IPR018162">
    <property type="entry name" value="Ala-tRNA-ligase_IIc_anticod-bd"/>
</dbReference>
<evidence type="ECO:0000256" key="9">
    <source>
        <dbReference type="ARBA" id="ARBA00022840"/>
    </source>
</evidence>
<evidence type="ECO:0000256" key="14">
    <source>
        <dbReference type="ARBA" id="ARBA00048300"/>
    </source>
</evidence>
<feature type="binding site" evidence="15">
    <location>
        <position position="752"/>
    </location>
    <ligand>
        <name>Zn(2+)</name>
        <dbReference type="ChEBI" id="CHEBI:29105"/>
    </ligand>
</feature>
<comment type="domain">
    <text evidence="15">Consists of three domains; the N-terminal catalytic domain, the editing domain and the C-terminal C-Ala domain. The editing domain removes incorrectly charged amino acids, while the C-Ala domain, along with tRNA(Ala), serves as a bridge to cooperatively bring together the editing and aminoacylation centers thus stimulating deacylation of misacylated tRNAs.</text>
</comment>
<dbReference type="SMART" id="SM00863">
    <property type="entry name" value="tRNA_SAD"/>
    <property type="match status" value="1"/>
</dbReference>
<protein>
    <recommendedName>
        <fullName evidence="3">Alanine--tRNA ligase</fullName>
        <ecNumber evidence="2">6.1.1.7</ecNumber>
    </recommendedName>
    <alternativeName>
        <fullName evidence="13">Alanyl-tRNA synthetase</fullName>
    </alternativeName>
</protein>
<dbReference type="Gene3D" id="3.30.930.10">
    <property type="entry name" value="Bira Bifunctional Protein, Domain 2"/>
    <property type="match status" value="1"/>
</dbReference>
<dbReference type="CDD" id="cd00673">
    <property type="entry name" value="AlaRS_core"/>
    <property type="match status" value="1"/>
</dbReference>
<dbReference type="EC" id="6.1.1.7" evidence="2"/>
<accession>A0AA38LXU5</accession>
<keyword evidence="8 15" id="KW-0862">Zinc</keyword>
<dbReference type="GO" id="GO:0004813">
    <property type="term" value="F:alanine-tRNA ligase activity"/>
    <property type="evidence" value="ECO:0007669"/>
    <property type="project" value="UniProtKB-UniRule"/>
</dbReference>
<dbReference type="InterPro" id="IPR045864">
    <property type="entry name" value="aa-tRNA-synth_II/BPL/LPL"/>
</dbReference>
<evidence type="ECO:0000256" key="4">
    <source>
        <dbReference type="ARBA" id="ARBA00022555"/>
    </source>
</evidence>
<dbReference type="Pfam" id="PF01411">
    <property type="entry name" value="tRNA-synt_2c"/>
    <property type="match status" value="2"/>
</dbReference>
<dbReference type="GO" id="GO:0005739">
    <property type="term" value="C:mitochondrion"/>
    <property type="evidence" value="ECO:0007669"/>
    <property type="project" value="TreeGrafter"/>
</dbReference>
<evidence type="ECO:0000256" key="6">
    <source>
        <dbReference type="ARBA" id="ARBA00022723"/>
    </source>
</evidence>
<proteinExistence type="inferred from homology"/>
<evidence type="ECO:0000256" key="3">
    <source>
        <dbReference type="ARBA" id="ARBA00017959"/>
    </source>
</evidence>
<evidence type="ECO:0000256" key="13">
    <source>
        <dbReference type="ARBA" id="ARBA00032577"/>
    </source>
</evidence>
<dbReference type="InterPro" id="IPR002318">
    <property type="entry name" value="Ala-tRNA-lgiase_IIc"/>
</dbReference>
<dbReference type="PRINTS" id="PR00980">
    <property type="entry name" value="TRNASYNTHALA"/>
</dbReference>
<dbReference type="NCBIfam" id="TIGR00344">
    <property type="entry name" value="alaS"/>
    <property type="match status" value="1"/>
</dbReference>
<comment type="cofactor">
    <cofactor evidence="15">
        <name>Zn(2+)</name>
        <dbReference type="ChEBI" id="CHEBI:29105"/>
    </cofactor>
    <text evidence="15">Binds 1 zinc ion per subunit.</text>
</comment>
<evidence type="ECO:0000313" key="18">
    <source>
        <dbReference type="Proteomes" id="UP001168821"/>
    </source>
</evidence>
<comment type="subunit">
    <text evidence="15">Monomer.</text>
</comment>
<dbReference type="InterPro" id="IPR018164">
    <property type="entry name" value="Ala-tRNA-synth_IIc_N"/>
</dbReference>
<dbReference type="InterPro" id="IPR012947">
    <property type="entry name" value="tRNA_SAD"/>
</dbReference>
<keyword evidence="11 15" id="KW-0648">Protein biosynthesis</keyword>
<evidence type="ECO:0000256" key="2">
    <source>
        <dbReference type="ARBA" id="ARBA00013168"/>
    </source>
</evidence>
<dbReference type="SUPFAM" id="SSF55681">
    <property type="entry name" value="Class II aaRS and biotin synthetases"/>
    <property type="match status" value="1"/>
</dbReference>
<keyword evidence="9 15" id="KW-0067">ATP-binding</keyword>
<evidence type="ECO:0000259" key="16">
    <source>
        <dbReference type="PROSITE" id="PS50860"/>
    </source>
</evidence>
<sequence>MSPEIGWTSENVRRTFIDFFSIKYAHEFVKSSKVIPHGDPTLQFVNAGMNQFKSIFLGNVGQDTHFAKLRRAVNSQKCIRAGGKHNDLDDVGKDTYHHTFFEMLGNWSFGDYFKEECISWAFELLVDVYKLPFEQLYATYFGGYADSDLQPDFEARDILLKFLPDHRVIPFGIKDNFWEMGKTGPCGPCVELHFDRVGGRCAADLVNQDDPDVIEVWNLVFIQYDRMLSGQLKRLPKSHIDTGMGLERLLSILQKKRSNYDTDLFLPLFEAIHSRTGCRAYSGKVGREDVDNIDTAYRVVADHVRTVSVAIADGALPENAGRGYVVRRIIRRALRYINDKISAHRSEPQPFLLSSLVSVVAKVMGNHYLELHDSQDFIISVLNEEELIFQKTITKGKKRFERTVSRLTGSTLPGEIVWELYSSYGYPLDLVRIMCEERNLSNRQFLSIGSYKDPLFGPLAVDEAGLEQVAHDFRKASRKLGSVYKHQTGASGTRLDQFAISHLKNLGISATNDEHKYSFYKNSFGAYVFPAVNSVIKAIRLDNQFVKEAVEGSTNVMIILSDTNFYAERGGQIYDTGLISLGDEAIFKVERVVNDSGYVSHVGTVEFGRFAVGNTVLLNVNEQNRVQIMCNHTATHLLNFALRKCVAKEVDQKGSLVLPSHLRFDYSYSAKGGLTRQQVAALEETVNAVIKKSEPVYRTPVPRHTAQEIKGVRCTGGNFPEVVTVVSVGIPGNKILENVRSDLWLSTSVELCGGTHVINTNDLESFVVLADAPLMSGIRRITCATNSGASEAMEHGQELQCLVSSVFS</sequence>
<keyword evidence="10 15" id="KW-0694">RNA-binding</keyword>
<evidence type="ECO:0000256" key="5">
    <source>
        <dbReference type="ARBA" id="ARBA00022598"/>
    </source>
</evidence>
<dbReference type="FunFam" id="3.30.980.10:FF:000004">
    <property type="entry name" value="Alanine--tRNA ligase, cytoplasmic"/>
    <property type="match status" value="1"/>
</dbReference>
<keyword evidence="4 15" id="KW-0820">tRNA-binding</keyword>
<keyword evidence="12 15" id="KW-0030">Aminoacyl-tRNA synthetase</keyword>
<dbReference type="InterPro" id="IPR018165">
    <property type="entry name" value="Ala-tRNA-synth_IIc_core"/>
</dbReference>
<dbReference type="Proteomes" id="UP001168821">
    <property type="component" value="Unassembled WGS sequence"/>
</dbReference>